<protein>
    <submittedName>
        <fullName evidence="2">Uncharacterized protein</fullName>
    </submittedName>
</protein>
<feature type="compositionally biased region" description="Basic residues" evidence="1">
    <location>
        <begin position="84"/>
        <end position="106"/>
    </location>
</feature>
<organism evidence="2 3">
    <name type="scientific">Caerostris extrusa</name>
    <name type="common">Bark spider</name>
    <name type="synonym">Caerostris bankana</name>
    <dbReference type="NCBI Taxonomy" id="172846"/>
    <lineage>
        <taxon>Eukaryota</taxon>
        <taxon>Metazoa</taxon>
        <taxon>Ecdysozoa</taxon>
        <taxon>Arthropoda</taxon>
        <taxon>Chelicerata</taxon>
        <taxon>Arachnida</taxon>
        <taxon>Araneae</taxon>
        <taxon>Araneomorphae</taxon>
        <taxon>Entelegynae</taxon>
        <taxon>Araneoidea</taxon>
        <taxon>Araneidae</taxon>
        <taxon>Caerostris</taxon>
    </lineage>
</organism>
<evidence type="ECO:0000256" key="1">
    <source>
        <dbReference type="SAM" id="MobiDB-lite"/>
    </source>
</evidence>
<comment type="caution">
    <text evidence="2">The sequence shown here is derived from an EMBL/GenBank/DDBJ whole genome shotgun (WGS) entry which is preliminary data.</text>
</comment>
<proteinExistence type="predicted"/>
<evidence type="ECO:0000313" key="2">
    <source>
        <dbReference type="EMBL" id="GIX92820.1"/>
    </source>
</evidence>
<name>A0AAV4P8A8_CAEEX</name>
<dbReference type="Proteomes" id="UP001054945">
    <property type="component" value="Unassembled WGS sequence"/>
</dbReference>
<evidence type="ECO:0000313" key="3">
    <source>
        <dbReference type="Proteomes" id="UP001054945"/>
    </source>
</evidence>
<accession>A0AAV4P8A8</accession>
<dbReference type="AlphaFoldDB" id="A0AAV4P8A8"/>
<gene>
    <name evidence="2" type="ORF">CEXT_23471</name>
</gene>
<reference evidence="2 3" key="1">
    <citation type="submission" date="2021-06" db="EMBL/GenBank/DDBJ databases">
        <title>Caerostris extrusa draft genome.</title>
        <authorList>
            <person name="Kono N."/>
            <person name="Arakawa K."/>
        </authorList>
    </citation>
    <scope>NUCLEOTIDE SEQUENCE [LARGE SCALE GENOMIC DNA]</scope>
</reference>
<keyword evidence="3" id="KW-1185">Reference proteome</keyword>
<sequence length="112" mass="12797">MLQQEPDGCDIPYAIFMDEKACTEGLVLTGSEKRLSRDNFYSSGAKGVSSFLPFLSRSRAVRELLERAILFQQFSSGSALPKKGEKKRKRGKWPKIRRRKINRKKKENSSLS</sequence>
<feature type="region of interest" description="Disordered" evidence="1">
    <location>
        <begin position="79"/>
        <end position="112"/>
    </location>
</feature>
<dbReference type="EMBL" id="BPLR01021719">
    <property type="protein sequence ID" value="GIX92820.1"/>
    <property type="molecule type" value="Genomic_DNA"/>
</dbReference>